<keyword evidence="4" id="KW-0479">Metal-binding</keyword>
<evidence type="ECO:0000256" key="3">
    <source>
        <dbReference type="ARBA" id="ARBA00012910"/>
    </source>
</evidence>
<keyword evidence="8" id="KW-1185">Reference proteome</keyword>
<dbReference type="FunFam" id="3.20.20.70:FF:000201">
    <property type="entry name" value="Hydroxymethylglutaryl-CoA lyase"/>
    <property type="match status" value="1"/>
</dbReference>
<dbReference type="CDD" id="cd07938">
    <property type="entry name" value="DRE_TIM_HMGL"/>
    <property type="match status" value="1"/>
</dbReference>
<dbReference type="NCBIfam" id="NF004283">
    <property type="entry name" value="PRK05692.1"/>
    <property type="match status" value="1"/>
</dbReference>
<sequence>MNANGLPDSVRLVEVSPRDGLQNQQQILSPEQRVELIRRLQASGLTRIEAGSFVSAERVPAMRDTDQVLAALPAVPGVRYSVLTPNIKGLDAALQAGAGEVAVFTGASETFTRKNIQCSITDSLNRFAPVVDKAKEHNIPVRGYLSCTMGCPYEGEIPLTDVVTLATELFQMGCYEISLGDTIGTGNPARVQELINLLQPSIPLDALAVHFHDTYGQALTNIYAALNAGVRVIDSAVAGLGGCPYAKGASGNVATEDVLYLLNGLGIETGVDMDKLLEATRLLTSDYGYRNDSRVGQALLS</sequence>
<reference evidence="7 8" key="1">
    <citation type="submission" date="2017-03" db="EMBL/GenBank/DDBJ databases">
        <authorList>
            <person name="Afonso C.L."/>
            <person name="Miller P.J."/>
            <person name="Scott M.A."/>
            <person name="Spackman E."/>
            <person name="Goraichik I."/>
            <person name="Dimitrov K.M."/>
            <person name="Suarez D.L."/>
            <person name="Swayne D.E."/>
        </authorList>
    </citation>
    <scope>NUCLEOTIDE SEQUENCE [LARGE SCALE GENOMIC DNA]</scope>
    <source>
        <strain evidence="7">SB41UT1</strain>
    </source>
</reference>
<dbReference type="Pfam" id="PF00682">
    <property type="entry name" value="HMGL-like"/>
    <property type="match status" value="1"/>
</dbReference>
<gene>
    <name evidence="7" type="primary">yngG</name>
    <name evidence="7" type="ORF">EHSB41UT_02588</name>
</gene>
<evidence type="ECO:0000256" key="4">
    <source>
        <dbReference type="ARBA" id="ARBA00022723"/>
    </source>
</evidence>
<name>A0A1X7AN25_9GAMM</name>
<evidence type="ECO:0000259" key="6">
    <source>
        <dbReference type="PROSITE" id="PS50991"/>
    </source>
</evidence>
<keyword evidence="5 7" id="KW-0456">Lyase</keyword>
<dbReference type="GO" id="GO:0046872">
    <property type="term" value="F:metal ion binding"/>
    <property type="evidence" value="ECO:0007669"/>
    <property type="project" value="UniProtKB-KW"/>
</dbReference>
<protein>
    <recommendedName>
        <fullName evidence="3">hydroxymethylglutaryl-CoA lyase</fullName>
        <ecNumber evidence="3">4.1.3.4</ecNumber>
    </recommendedName>
</protein>
<dbReference type="AlphaFoldDB" id="A0A1X7AN25"/>
<dbReference type="PROSITE" id="PS50991">
    <property type="entry name" value="PYR_CT"/>
    <property type="match status" value="1"/>
</dbReference>
<comment type="pathway">
    <text evidence="1">Metabolic intermediate metabolism; (S)-3-hydroxy-3-methylglutaryl-CoA degradation; acetoacetate from (S)-3-hydroxy-3-methylglutaryl-CoA: step 1/1.</text>
</comment>
<dbReference type="Proteomes" id="UP000196573">
    <property type="component" value="Unassembled WGS sequence"/>
</dbReference>
<feature type="domain" description="Pyruvate carboxyltransferase" evidence="6">
    <location>
        <begin position="10"/>
        <end position="277"/>
    </location>
</feature>
<organism evidence="7 8">
    <name type="scientific">Parendozoicomonas haliclonae</name>
    <dbReference type="NCBI Taxonomy" id="1960125"/>
    <lineage>
        <taxon>Bacteria</taxon>
        <taxon>Pseudomonadati</taxon>
        <taxon>Pseudomonadota</taxon>
        <taxon>Gammaproteobacteria</taxon>
        <taxon>Oceanospirillales</taxon>
        <taxon>Endozoicomonadaceae</taxon>
        <taxon>Parendozoicomonas</taxon>
    </lineage>
</organism>
<dbReference type="InterPro" id="IPR000891">
    <property type="entry name" value="PYR_CT"/>
</dbReference>
<dbReference type="OrthoDB" id="9784013at2"/>
<dbReference type="GO" id="GO:0046951">
    <property type="term" value="P:ketone body biosynthetic process"/>
    <property type="evidence" value="ECO:0007669"/>
    <property type="project" value="TreeGrafter"/>
</dbReference>
<dbReference type="RefSeq" id="WP_087110622.1">
    <property type="nucleotide sequence ID" value="NZ_CBCSCN010000003.1"/>
</dbReference>
<dbReference type="InterPro" id="IPR043594">
    <property type="entry name" value="HMGL"/>
</dbReference>
<accession>A0A1X7AN25</accession>
<evidence type="ECO:0000256" key="2">
    <source>
        <dbReference type="ARBA" id="ARBA00009405"/>
    </source>
</evidence>
<evidence type="ECO:0000256" key="5">
    <source>
        <dbReference type="ARBA" id="ARBA00023239"/>
    </source>
</evidence>
<dbReference type="EMBL" id="FWPT01000005">
    <property type="protein sequence ID" value="SMA47889.1"/>
    <property type="molecule type" value="Genomic_DNA"/>
</dbReference>
<dbReference type="EC" id="4.1.3.4" evidence="3"/>
<dbReference type="InterPro" id="IPR013785">
    <property type="entry name" value="Aldolase_TIM"/>
</dbReference>
<evidence type="ECO:0000256" key="1">
    <source>
        <dbReference type="ARBA" id="ARBA00005143"/>
    </source>
</evidence>
<dbReference type="PANTHER" id="PTHR42738">
    <property type="entry name" value="HYDROXYMETHYLGLUTARYL-COA LYASE"/>
    <property type="match status" value="1"/>
</dbReference>
<comment type="similarity">
    <text evidence="2">Belongs to the HMG-CoA lyase family.</text>
</comment>
<dbReference type="PANTHER" id="PTHR42738:SF7">
    <property type="entry name" value="HYDROXYMETHYLGLUTARYL-COA LYASE"/>
    <property type="match status" value="1"/>
</dbReference>
<dbReference type="SUPFAM" id="SSF51569">
    <property type="entry name" value="Aldolase"/>
    <property type="match status" value="1"/>
</dbReference>
<proteinExistence type="inferred from homology"/>
<dbReference type="GO" id="GO:0004419">
    <property type="term" value="F:hydroxymethylglutaryl-CoA lyase activity"/>
    <property type="evidence" value="ECO:0007669"/>
    <property type="project" value="UniProtKB-EC"/>
</dbReference>
<evidence type="ECO:0000313" key="7">
    <source>
        <dbReference type="EMBL" id="SMA47889.1"/>
    </source>
</evidence>
<dbReference type="Gene3D" id="3.20.20.70">
    <property type="entry name" value="Aldolase class I"/>
    <property type="match status" value="1"/>
</dbReference>
<dbReference type="GO" id="GO:0006552">
    <property type="term" value="P:L-leucine catabolic process"/>
    <property type="evidence" value="ECO:0007669"/>
    <property type="project" value="TreeGrafter"/>
</dbReference>
<evidence type="ECO:0000313" key="8">
    <source>
        <dbReference type="Proteomes" id="UP000196573"/>
    </source>
</evidence>